<accession>A0A367GSH8</accession>
<dbReference type="PANTHER" id="PTHR46825:SF15">
    <property type="entry name" value="BETA-LACTAMASE-RELATED DOMAIN-CONTAINING PROTEIN"/>
    <property type="match status" value="1"/>
</dbReference>
<organism evidence="4 5">
    <name type="scientific">Mucilaginibacter hurinus</name>
    <dbReference type="NCBI Taxonomy" id="2201324"/>
    <lineage>
        <taxon>Bacteria</taxon>
        <taxon>Pseudomonadati</taxon>
        <taxon>Bacteroidota</taxon>
        <taxon>Sphingobacteriia</taxon>
        <taxon>Sphingobacteriales</taxon>
        <taxon>Sphingobacteriaceae</taxon>
        <taxon>Mucilaginibacter</taxon>
    </lineage>
</organism>
<dbReference type="InterPro" id="IPR021860">
    <property type="entry name" value="Peptidase_S12_Pab87-rel_C"/>
</dbReference>
<dbReference type="Proteomes" id="UP000253209">
    <property type="component" value="Unassembled WGS sequence"/>
</dbReference>
<keyword evidence="1" id="KW-0732">Signal</keyword>
<dbReference type="InterPro" id="IPR012338">
    <property type="entry name" value="Beta-lactam/transpept-like"/>
</dbReference>
<sequence length="509" mass="56243">MKKILILLSAVFLLNLSVHAQNANRSKFIADSLTNYINRAITNWRVPGAAICIVKDNKVVFMKGFGIKELGLNNKVDEHTLFMIGSNTKAFTATALAMLAAEKKISLNDKVTKYLPEFKLDNKAATELVNIKDLLSHRLGFQTFQGDFTFYNSNLSRAEIIARLGLLKAPHAFRTQWGYNNAAYLAAGEIIPKVAKQNWDIYIKEKLFAPLGMGNTLGLSVAMSKALNRAAAHTILDGRLIAIPYANLDNMAPAGTISSTAGDMSKWVMALLNNGKVGTRQVIPASAIGTTWNPESIVGDKIIGNKQLSYSLYGLGWFLQNYQNRTVITHEGGISGFVSSVTLVPQEKTGIVILTNTDQNNLIDALRWEILDAYFKLPYRNYSDAYLNVHKNETAQANAADKKLRDSVMLSPRPAQSLSYYTGKFTNPIYGSADVETGENNTLIMRFEHHPKMFAKLQALGGNRFFATFSDPVFGKAIFNFKAQPNGKVTGVTVKASDFIEYGGYEFTR</sequence>
<protein>
    <submittedName>
        <fullName evidence="4">Serine hydrolase</fullName>
    </submittedName>
</protein>
<gene>
    <name evidence="4" type="ORF">DJ568_07185</name>
</gene>
<dbReference type="InterPro" id="IPR001466">
    <property type="entry name" value="Beta-lactam-related"/>
</dbReference>
<evidence type="ECO:0000259" key="2">
    <source>
        <dbReference type="Pfam" id="PF00144"/>
    </source>
</evidence>
<evidence type="ECO:0000313" key="4">
    <source>
        <dbReference type="EMBL" id="RCH55663.1"/>
    </source>
</evidence>
<comment type="caution">
    <text evidence="4">The sequence shown here is derived from an EMBL/GenBank/DDBJ whole genome shotgun (WGS) entry which is preliminary data.</text>
</comment>
<feature type="signal peptide" evidence="1">
    <location>
        <begin position="1"/>
        <end position="20"/>
    </location>
</feature>
<name>A0A367GSH8_9SPHI</name>
<feature type="domain" description="Beta-lactamase-related" evidence="2">
    <location>
        <begin position="44"/>
        <end position="368"/>
    </location>
</feature>
<dbReference type="PANTHER" id="PTHR46825">
    <property type="entry name" value="D-ALANYL-D-ALANINE-CARBOXYPEPTIDASE/ENDOPEPTIDASE AMPH"/>
    <property type="match status" value="1"/>
</dbReference>
<dbReference type="InterPro" id="IPR050491">
    <property type="entry name" value="AmpC-like"/>
</dbReference>
<dbReference type="Gene3D" id="3.40.710.10">
    <property type="entry name" value="DD-peptidase/beta-lactamase superfamily"/>
    <property type="match status" value="1"/>
</dbReference>
<dbReference type="SUPFAM" id="SSF56601">
    <property type="entry name" value="beta-lactamase/transpeptidase-like"/>
    <property type="match status" value="1"/>
</dbReference>
<feature type="domain" description="Peptidase S12 Pab87-related C-terminal" evidence="3">
    <location>
        <begin position="412"/>
        <end position="495"/>
    </location>
</feature>
<evidence type="ECO:0000256" key="1">
    <source>
        <dbReference type="SAM" id="SignalP"/>
    </source>
</evidence>
<dbReference type="Gene3D" id="2.40.128.600">
    <property type="match status" value="1"/>
</dbReference>
<dbReference type="OrthoDB" id="1522765at2"/>
<proteinExistence type="predicted"/>
<dbReference type="GO" id="GO:0016787">
    <property type="term" value="F:hydrolase activity"/>
    <property type="evidence" value="ECO:0007669"/>
    <property type="project" value="UniProtKB-KW"/>
</dbReference>
<reference evidence="4 5" key="1">
    <citation type="submission" date="2018-05" db="EMBL/GenBank/DDBJ databases">
        <title>Mucilaginibacter hurinus sp. nov., isolated from briquette warehouse soil.</title>
        <authorList>
            <person name="Choi L."/>
        </authorList>
    </citation>
    <scope>NUCLEOTIDE SEQUENCE [LARGE SCALE GENOMIC DNA]</scope>
    <source>
        <strain evidence="4 5">ZR32</strain>
    </source>
</reference>
<keyword evidence="5" id="KW-1185">Reference proteome</keyword>
<feature type="chain" id="PRO_5016752939" evidence="1">
    <location>
        <begin position="21"/>
        <end position="509"/>
    </location>
</feature>
<evidence type="ECO:0000259" key="3">
    <source>
        <dbReference type="Pfam" id="PF11954"/>
    </source>
</evidence>
<dbReference type="Pfam" id="PF11954">
    <property type="entry name" value="DUF3471"/>
    <property type="match status" value="1"/>
</dbReference>
<dbReference type="Pfam" id="PF00144">
    <property type="entry name" value="Beta-lactamase"/>
    <property type="match status" value="1"/>
</dbReference>
<evidence type="ECO:0000313" key="5">
    <source>
        <dbReference type="Proteomes" id="UP000253209"/>
    </source>
</evidence>
<dbReference type="AlphaFoldDB" id="A0A367GSH8"/>
<dbReference type="RefSeq" id="WP_114004578.1">
    <property type="nucleotide sequence ID" value="NZ_QGDC01000003.1"/>
</dbReference>
<dbReference type="EMBL" id="QGDC01000003">
    <property type="protein sequence ID" value="RCH55663.1"/>
    <property type="molecule type" value="Genomic_DNA"/>
</dbReference>
<keyword evidence="4" id="KW-0378">Hydrolase</keyword>